<dbReference type="Proteomes" id="UP000245626">
    <property type="component" value="Unassembled WGS sequence"/>
</dbReference>
<evidence type="ECO:0000313" key="2">
    <source>
        <dbReference type="Proteomes" id="UP000245626"/>
    </source>
</evidence>
<gene>
    <name evidence="1" type="ORF">IE53DRAFT_341958</name>
</gene>
<accession>A0ACD0P0K5</accession>
<sequence length="684" mass="74141">MSSPLGLESLRAQGDEIVAFQAAPQMDLTNKSSQLTLSQWENSNDEKVMKSLPPSSSQVPERSNSESDQIMVKKTARFWLIFTTLMVVCCLTMIDSTMISTALPSIVRALPVSSVSGTWITSAYLLSMTACQPAFGGLSDVLGRRISLILATAFFMVGSIVCALAPTMTVLVVGRGIKGAGGGGIVAVAEIIVSDLTTLRERGVYVGIIGLVFAVSSFVAPVFGGAFSTSNWRWIFWINLPIGGLGILLIVPFMNLNTPKMDLRSKIERMDLIGNLILLGSVVGILISVTEGGIEYDWSDYRAVVPLACGLGGMLLFFAFEFWPNNPLNPRPILPLRLFKDRTAAGGFLVTFLHGIVAYGALYSLPLYHQAVRGDSPLKSAIDSFPATAPGAPFAILSGALMAITGKYKNMIHFWWIVMIVGFGLMSMVGVDTSKAQWAGFQFFVGTGVGSMFAITLPCIQAALGKEELASSTATFAFCRSFGSIWGIAITTTVLTNTVSTKLVELPEVAPYGLTGRTALGFIESIQLLPENLRSPVREYFAEGLKRGYYVFIPLSALGLLASLLIKDLPLPTFNDTEFYIKDDVRRSDGRDEETRICDVETTQGSSSSIMQKDSKPVSASPVQVLHISSPIHLQETPKTVSDHWTPREETICPTPEMQDSQGSTSSLHVSEKPDEKPRNSFWI</sequence>
<dbReference type="EMBL" id="KZ819825">
    <property type="protein sequence ID" value="PWN51683.1"/>
    <property type="molecule type" value="Genomic_DNA"/>
</dbReference>
<reference evidence="1 2" key="1">
    <citation type="journal article" date="2018" name="Mol. Biol. Evol.">
        <title>Broad Genomic Sampling Reveals a Smut Pathogenic Ancestry of the Fungal Clade Ustilaginomycotina.</title>
        <authorList>
            <person name="Kijpornyongpan T."/>
            <person name="Mondo S.J."/>
            <person name="Barry K."/>
            <person name="Sandor L."/>
            <person name="Lee J."/>
            <person name="Lipzen A."/>
            <person name="Pangilinan J."/>
            <person name="LaButti K."/>
            <person name="Hainaut M."/>
            <person name="Henrissat B."/>
            <person name="Grigoriev I.V."/>
            <person name="Spatafora J.W."/>
            <person name="Aime M.C."/>
        </authorList>
    </citation>
    <scope>NUCLEOTIDE SEQUENCE [LARGE SCALE GENOMIC DNA]</scope>
    <source>
        <strain evidence="1 2">SA 807</strain>
    </source>
</reference>
<proteinExistence type="predicted"/>
<keyword evidence="2" id="KW-1185">Reference proteome</keyword>
<protein>
    <submittedName>
        <fullName evidence="1">MFS general substrate transporter</fullName>
    </submittedName>
</protein>
<organism evidence="1 2">
    <name type="scientific">Violaceomyces palustris</name>
    <dbReference type="NCBI Taxonomy" id="1673888"/>
    <lineage>
        <taxon>Eukaryota</taxon>
        <taxon>Fungi</taxon>
        <taxon>Dikarya</taxon>
        <taxon>Basidiomycota</taxon>
        <taxon>Ustilaginomycotina</taxon>
        <taxon>Ustilaginomycetes</taxon>
        <taxon>Violaceomycetales</taxon>
        <taxon>Violaceomycetaceae</taxon>
        <taxon>Violaceomyces</taxon>
    </lineage>
</organism>
<name>A0ACD0P0K5_9BASI</name>
<evidence type="ECO:0000313" key="1">
    <source>
        <dbReference type="EMBL" id="PWN51683.1"/>
    </source>
</evidence>